<evidence type="ECO:0000256" key="1">
    <source>
        <dbReference type="SAM" id="Phobius"/>
    </source>
</evidence>
<dbReference type="Proteomes" id="UP000028186">
    <property type="component" value="Chromosome I"/>
</dbReference>
<keyword evidence="1" id="KW-0812">Transmembrane</keyword>
<sequence length="115" mass="12721">MTFRKPSLIEMIVQAFLCAYLLMLVVDYFVASKAAGCWPDPNTQGCYPWGGTEGLSWVYANKEIYLRSELVMVAILALAILSPFAMRGIWTGLVAIAIILTAGFYSAEWVTGFLL</sequence>
<dbReference type="AlphaFoldDB" id="A0A068T3M2"/>
<feature type="transmembrane region" description="Helical" evidence="1">
    <location>
        <begin position="12"/>
        <end position="31"/>
    </location>
</feature>
<gene>
    <name evidence="2" type="ORF">RG1141_CH07030</name>
</gene>
<feature type="transmembrane region" description="Helical" evidence="1">
    <location>
        <begin position="88"/>
        <end position="107"/>
    </location>
</feature>
<protein>
    <submittedName>
        <fullName evidence="2">Uncharacterized protein</fullName>
    </submittedName>
</protein>
<dbReference type="RefSeq" id="WP_038540873.1">
    <property type="nucleotide sequence ID" value="NZ_HG938355.1"/>
</dbReference>
<keyword evidence="1" id="KW-1133">Transmembrane helix</keyword>
<keyword evidence="1" id="KW-0472">Membrane</keyword>
<dbReference type="EMBL" id="HG938355">
    <property type="protein sequence ID" value="CDN53063.1"/>
    <property type="molecule type" value="Genomic_DNA"/>
</dbReference>
<dbReference type="HOGENOM" id="CLU_2106363_0_0_5"/>
<reference evidence="3" key="1">
    <citation type="journal article" date="2014" name="BMC Genomics">
        <title>Genome sequencing of two Neorhizobium galegae strains reveals a noeT gene responsible for the unusual acetylation of the nodulation factors.</title>
        <authorList>
            <person name="Osterman J."/>
            <person name="Marsh J."/>
            <person name="Laine P.K."/>
            <person name="Zeng Z."/>
            <person name="Alatalo E."/>
            <person name="Sullivan J.T."/>
            <person name="Young J.P."/>
            <person name="Thomas-Oates J."/>
            <person name="Paulin L."/>
            <person name="Lindstrom K."/>
        </authorList>
    </citation>
    <scope>NUCLEOTIDE SEQUENCE [LARGE SCALE GENOMIC DNA]</scope>
    <source>
        <strain evidence="3">HAMBI 1141</strain>
    </source>
</reference>
<feature type="transmembrane region" description="Helical" evidence="1">
    <location>
        <begin position="64"/>
        <end position="81"/>
    </location>
</feature>
<accession>A0A068T3M2</accession>
<proteinExistence type="predicted"/>
<organism evidence="2 3">
    <name type="scientific">Neorhizobium galegae bv. officinalis bv. officinalis str. HAMBI 1141</name>
    <dbReference type="NCBI Taxonomy" id="1028801"/>
    <lineage>
        <taxon>Bacteria</taxon>
        <taxon>Pseudomonadati</taxon>
        <taxon>Pseudomonadota</taxon>
        <taxon>Alphaproteobacteria</taxon>
        <taxon>Hyphomicrobiales</taxon>
        <taxon>Rhizobiaceae</taxon>
        <taxon>Rhizobium/Agrobacterium group</taxon>
        <taxon>Neorhizobium</taxon>
    </lineage>
</organism>
<name>A0A068T3M2_NEOGA</name>
<evidence type="ECO:0000313" key="2">
    <source>
        <dbReference type="EMBL" id="CDN53063.1"/>
    </source>
</evidence>
<dbReference type="KEGG" id="ngl:RG1141_CH07030"/>
<evidence type="ECO:0000313" key="3">
    <source>
        <dbReference type="Proteomes" id="UP000028186"/>
    </source>
</evidence>